<dbReference type="RefSeq" id="WP_006103864.1">
    <property type="nucleotide sequence ID" value="NZ_DS989860.1"/>
</dbReference>
<dbReference type="Proteomes" id="UP000003835">
    <property type="component" value="Unassembled WGS sequence"/>
</dbReference>
<dbReference type="HOGENOM" id="CLU_319554_0_0_3"/>
<feature type="domain" description="CHASE2" evidence="2">
    <location>
        <begin position="409"/>
        <end position="711"/>
    </location>
</feature>
<proteinExistence type="predicted"/>
<dbReference type="EMBL" id="DS989860">
    <property type="protein sequence ID" value="EDX73063.1"/>
    <property type="molecule type" value="Genomic_DNA"/>
</dbReference>
<organism evidence="3 4">
    <name type="scientific">Coleofasciculus chthonoplastes PCC 7420</name>
    <dbReference type="NCBI Taxonomy" id="118168"/>
    <lineage>
        <taxon>Bacteria</taxon>
        <taxon>Bacillati</taxon>
        <taxon>Cyanobacteriota</taxon>
        <taxon>Cyanophyceae</taxon>
        <taxon>Coleofasciculales</taxon>
        <taxon>Coleofasciculaceae</taxon>
        <taxon>Coleofasciculus</taxon>
    </lineage>
</organism>
<keyword evidence="1" id="KW-0812">Transmembrane</keyword>
<feature type="transmembrane region" description="Helical" evidence="1">
    <location>
        <begin position="694"/>
        <end position="711"/>
    </location>
</feature>
<dbReference type="OrthoDB" id="434800at2"/>
<evidence type="ECO:0000313" key="4">
    <source>
        <dbReference type="Proteomes" id="UP000003835"/>
    </source>
</evidence>
<evidence type="ECO:0000256" key="1">
    <source>
        <dbReference type="SAM" id="Phobius"/>
    </source>
</evidence>
<keyword evidence="4" id="KW-1185">Reference proteome</keyword>
<accession>B4VYA0</accession>
<keyword evidence="1" id="KW-0472">Membrane</keyword>
<dbReference type="Pfam" id="PF05226">
    <property type="entry name" value="CHASE2"/>
    <property type="match status" value="1"/>
</dbReference>
<evidence type="ECO:0000313" key="3">
    <source>
        <dbReference type="EMBL" id="EDX73063.1"/>
    </source>
</evidence>
<dbReference type="eggNOG" id="COG2319">
    <property type="taxonomic scope" value="Bacteria"/>
</dbReference>
<gene>
    <name evidence="3" type="ORF">MC7420_2681</name>
</gene>
<keyword evidence="1" id="KW-1133">Transmembrane helix</keyword>
<reference evidence="3 4" key="1">
    <citation type="submission" date="2008-07" db="EMBL/GenBank/DDBJ databases">
        <authorList>
            <person name="Tandeau de Marsac N."/>
            <person name="Ferriera S."/>
            <person name="Johnson J."/>
            <person name="Kravitz S."/>
            <person name="Beeson K."/>
            <person name="Sutton G."/>
            <person name="Rogers Y.-H."/>
            <person name="Friedman R."/>
            <person name="Frazier M."/>
            <person name="Venter J.C."/>
        </authorList>
    </citation>
    <scope>NUCLEOTIDE SEQUENCE [LARGE SCALE GENOMIC DNA]</scope>
    <source>
        <strain evidence="3 4">PCC 7420</strain>
    </source>
</reference>
<feature type="transmembrane region" description="Helical" evidence="1">
    <location>
        <begin position="718"/>
        <end position="739"/>
    </location>
</feature>
<evidence type="ECO:0000259" key="2">
    <source>
        <dbReference type="SMART" id="SM01080"/>
    </source>
</evidence>
<dbReference type="STRING" id="118168.MC7420_2681"/>
<dbReference type="Pfam" id="PF14516">
    <property type="entry name" value="AAA_35"/>
    <property type="match status" value="1"/>
</dbReference>
<dbReference type="Gene3D" id="3.40.50.300">
    <property type="entry name" value="P-loop containing nucleotide triphosphate hydrolases"/>
    <property type="match status" value="1"/>
</dbReference>
<dbReference type="InterPro" id="IPR007890">
    <property type="entry name" value="CHASE2"/>
</dbReference>
<name>B4VYA0_9CYAN</name>
<protein>
    <recommendedName>
        <fullName evidence="2">CHASE2 domain-containing protein</fullName>
    </recommendedName>
</protein>
<dbReference type="AlphaFoldDB" id="B4VYA0"/>
<dbReference type="InterPro" id="IPR027417">
    <property type="entry name" value="P-loop_NTPase"/>
</dbReference>
<dbReference type="eggNOG" id="COG4252">
    <property type="taxonomic scope" value="Bacteria"/>
</dbReference>
<dbReference type="SUPFAM" id="SSF52540">
    <property type="entry name" value="P-loop containing nucleoside triphosphate hydrolases"/>
    <property type="match status" value="1"/>
</dbReference>
<feature type="transmembrane region" description="Helical" evidence="1">
    <location>
        <begin position="745"/>
        <end position="764"/>
    </location>
</feature>
<sequence length="769" mass="88377">MTNDDYQVGGALPLDATNYVVRAADQELFQGLRGMRFCYVLNSRQMGKSSLLVRTMKRLQDQGFACVEMEMRDICSFQITQEEFYGTMVSHLVSGFELDLDEGEWWYRYGYLSPFDRFSKFVDEEVLGRVAGKIVIFIDEIDSILNLEFKDDVLGFIRTCYNKRATQQKYQRLTFALLGVATPSDLIADNQRTPFNIDSLAIELKGFTREEAKPLVRGLEGKVPHPDAVLQAILNWTGGQPFLTQKVCRLVCQTVGEERHIDYLTKPALLRGNYSQSLVDQVVRSHILDNWLSQDHPEHLRTIRDRVLSGYQDKQWVLTLYHRILKRKKVPADENNLQQQLRLSGLVVKRGGQLQVANRIYASVFDRHWVNQQLQPIPSPSLSLPWWRVIAATVGVTVLVMGMRSLGVWQSWEFQTFDWFGRSRQSEEPDQRLLLVQVTRQDIANLGNEYPLHDRTMRQLLQALDQYQPQLIGLDIYRDRPEGKGQAELIEYLKTRDRVIPICTHPNHNDPEGISPPPDIPRQRLGFSDVITDSDSIVRRHLLAMNPPQPSNCSAYYAFSSQIALRYLQNQGFSVEFPTAKQWQIGGIRFKILNQNPGFYTASQVKGHQILLNYRRTKEIAPTVTLTQVLNHQVNPALIQDKIILIGVTDPSVKDYFKTPDNQDIRGLYLHAHKISQLISAVADKRPILQFPPWWIESLWIGTWALSAGLINWRISGLVYRVIASGIILISIGGVSFIIFITLHFFLPMTPFIFAYLITNIFLWKRQSI</sequence>
<dbReference type="SMART" id="SM01080">
    <property type="entry name" value="CHASE2"/>
    <property type="match status" value="1"/>
</dbReference>